<proteinExistence type="predicted"/>
<comment type="caution">
    <text evidence="1">The sequence shown here is derived from an EMBL/GenBank/DDBJ whole genome shotgun (WGS) entry which is preliminary data.</text>
</comment>
<organism evidence="1 2">
    <name type="scientific">Rhodopseudomonas palustris</name>
    <dbReference type="NCBI Taxonomy" id="1076"/>
    <lineage>
        <taxon>Bacteria</taxon>
        <taxon>Pseudomonadati</taxon>
        <taxon>Pseudomonadota</taxon>
        <taxon>Alphaproteobacteria</taxon>
        <taxon>Hyphomicrobiales</taxon>
        <taxon>Nitrobacteraceae</taxon>
        <taxon>Rhodopseudomonas</taxon>
    </lineage>
</organism>
<dbReference type="SUPFAM" id="SSF52467">
    <property type="entry name" value="DHS-like NAD/FAD-binding domain"/>
    <property type="match status" value="1"/>
</dbReference>
<dbReference type="RefSeq" id="WP_110788717.1">
    <property type="nucleotide sequence ID" value="NZ_QKQS01000038.1"/>
</dbReference>
<protein>
    <submittedName>
        <fullName evidence="1">Uncharacterized protein</fullName>
    </submittedName>
</protein>
<evidence type="ECO:0000313" key="1">
    <source>
        <dbReference type="EMBL" id="PZA09370.1"/>
    </source>
</evidence>
<dbReference type="EMBL" id="QKQS01000038">
    <property type="protein sequence ID" value="PZA09370.1"/>
    <property type="molecule type" value="Genomic_DNA"/>
</dbReference>
<dbReference type="OrthoDB" id="7221817at2"/>
<dbReference type="InterPro" id="IPR029035">
    <property type="entry name" value="DHS-like_NAD/FAD-binding_dom"/>
</dbReference>
<dbReference type="Pfam" id="PF13289">
    <property type="entry name" value="SIR2_2"/>
    <property type="match status" value="1"/>
</dbReference>
<accession>A0A323UD59</accession>
<dbReference type="Proteomes" id="UP000248134">
    <property type="component" value="Unassembled WGS sequence"/>
</dbReference>
<sequence>MNMSELPDFFAIDHLAKALWRDGESRGAALLVGSGFSRLATLPGGDSKKAPLWNDLRQSIISQIYGSAKEDEFPTDPLRLAEEYRAMLGQAALDDFIRTQTPDRSWEPGELHELLLRLPWTDVLTTNWDTLLERAASNVSEIAYEEVLTGNDLARARPPRIVKLHGTLPSGPFIFAEEDYRTYPTRHAEFVNLARQVFLENELCLVGFSGNDPNFLQWSGWVRDHLGGGARRIYLVGVLNLHPAARRLLELRNVAPVDLGPLVAKVSPAYRHVKAMKLFLEYLHSSKPRPMYAWSPQQQPTTGITAEQVDRRFKDKAYAAELIVKAAETWRIEREGYPGWLVCPSGKRAALRYATDNVLISKDALNLITPEQRNRALFELAWRFDKAYWPIPDFLFDAFFRIIEQECIADPTKPKDALPLSLSEYLDLAAITLRAARHSSNLSAFNKIADVIGRYSDIGTDHRAELAYQKCLNLRDNLQYADLLQEVASIQGPDPIWSLRQANIRCELSDFAGGKKLILAALTELRSRQQRDRNSLWLLSRRAWAEFLARAALRGVYDPSEEQRLDRDRDWPLDFKGAKCDPWDELKYVEDAIERRFREQEKKNFDAKPHFDAGTYIEGASGVHFQSWTNAPPNYELDRLAEDAGLPVSIDMASIRGDSSKNALAISFEPTEDWYLRLFQTLRSHEDTLIDRHLDRASVAKLPTTIAQPLLDKCVAAIQFWRTRTMHQRPDTIEKHFNTHAIEKIRFLTEAISRLVIRSGDQEARTLFDFALGLSKDSDLQHWWLWEPIGHLLKRCTEAMSKVQKAELALTAIQFPLPNATHGIVRDWPRPLEYIAMSNYDRTQNATAWTIRINELIEAVTSSAPSERVEAAHRLSQLHRQRLLTAAEEAAFGDALYTQLDERNLPANTNLYAFTFINLPSPAPETVKTRFADWAYRKAKDGKIDEDILICIHGAARRRRPDDVSVLPSKEDGLIILDSILAWRPPENSFAVPFDLDRGRPKRIAREIGPCLLHGILPLLKAEDLTEARIHGLFNLISDVPAPSALQTLPFLLSLNPDLEDRVTRSIRRAMMGSNFDCVSGATAAMARWSADPGFGIDLPRSLIEQLLLAISARQATGLAALLWCANRLLRTEKLTTTDKATLAETLADLHIETQYNRVDSQPLLISLSVVRAECTRLAYQLSAVGITSNGIAAWLDSYRLDPLPEVRFALDSAALDAS</sequence>
<dbReference type="AlphaFoldDB" id="A0A323UD59"/>
<name>A0A323UD59_RHOPL</name>
<gene>
    <name evidence="1" type="ORF">DNX69_25045</name>
</gene>
<reference evidence="1 2" key="1">
    <citation type="submission" date="2018-06" db="EMBL/GenBank/DDBJ databases">
        <title>Draft Whole-Genome Sequence of the purple photosynthetic bacterium Rhodospeudomonas palustris XCP.</title>
        <authorList>
            <person name="Rayyan A."/>
            <person name="Meyer T.E."/>
            <person name="Kyndt J.A."/>
        </authorList>
    </citation>
    <scope>NUCLEOTIDE SEQUENCE [LARGE SCALE GENOMIC DNA]</scope>
    <source>
        <strain evidence="1 2">XCP</strain>
    </source>
</reference>
<evidence type="ECO:0000313" key="2">
    <source>
        <dbReference type="Proteomes" id="UP000248134"/>
    </source>
</evidence>